<accession>A0A8T2IV48</accession>
<dbReference type="Proteomes" id="UP000812440">
    <property type="component" value="Chromosome 7"/>
</dbReference>
<comment type="caution">
    <text evidence="4">The sequence shown here is derived from an EMBL/GenBank/DDBJ whole genome shotgun (WGS) entry which is preliminary data.</text>
</comment>
<feature type="region of interest" description="Disordered" evidence="2">
    <location>
        <begin position="48"/>
        <end position="77"/>
    </location>
</feature>
<evidence type="ECO:0000259" key="3">
    <source>
        <dbReference type="Pfam" id="PF13613"/>
    </source>
</evidence>
<dbReference type="PANTHER" id="PTHR23080">
    <property type="entry name" value="THAP DOMAIN PROTEIN"/>
    <property type="match status" value="1"/>
</dbReference>
<feature type="domain" description="Transposase Helix-turn-helix" evidence="3">
    <location>
        <begin position="280"/>
        <end position="330"/>
    </location>
</feature>
<dbReference type="Pfam" id="PF13613">
    <property type="entry name" value="HTH_Tnp_4"/>
    <property type="match status" value="1"/>
</dbReference>
<feature type="coiled-coil region" evidence="1">
    <location>
        <begin position="137"/>
        <end position="207"/>
    </location>
</feature>
<keyword evidence="5" id="KW-1185">Reference proteome</keyword>
<organism evidence="4 5">
    <name type="scientific">Hymenochirus boettgeri</name>
    <name type="common">Congo dwarf clawed frog</name>
    <dbReference type="NCBI Taxonomy" id="247094"/>
    <lineage>
        <taxon>Eukaryota</taxon>
        <taxon>Metazoa</taxon>
        <taxon>Chordata</taxon>
        <taxon>Craniata</taxon>
        <taxon>Vertebrata</taxon>
        <taxon>Euteleostomi</taxon>
        <taxon>Amphibia</taxon>
        <taxon>Batrachia</taxon>
        <taxon>Anura</taxon>
        <taxon>Pipoidea</taxon>
        <taxon>Pipidae</taxon>
        <taxon>Pipinae</taxon>
        <taxon>Hymenochirus</taxon>
    </lineage>
</organism>
<sequence>MEGEPSNIPARDKELICSQTSQDMDGLGSVPLHLGSVEEIRAEWLPSIGKTKKKKKKPGRENKKRSNKNQDETEAQSSIGDLVLAAELMEKASEHQGEFHQSVMHDHGDYCVPDDPELLKQMVSDLKRTTHQQSQLLLSLQETLDSKEKTCKELQEKWENERWMLLADMGQQIAHLESEIRNSHCEKEILEKKNNELQEQLTKSSRTILYLSQQVKNWETDREDNGFSLNNIKTESKWVRFYTGFDGYEQLSKFLEFLTADQKLCLGKIRRRTEVGPQNALSLEDQLFLVLTRLRLGLLLQDLAFRFRVSESTVSRYWLNWTELLEARLTQVPILYSSRYVDLFEPKRLEHYQGLSCTIMDCTDLFFEVQAKDRSKSSSHPCRNHYLRRGYAIASSNGFITFSSSLPFGIATKIMDGQPPEELPGVTTPLLQFPPFMQNGPVQLTQEQLQMSRQVLSVLSLIDKALHFRFLKNVYPQSMEVQVDRAWIICCYLACLLHEPMGLA</sequence>
<dbReference type="EMBL" id="JAACNH010000008">
    <property type="protein sequence ID" value="KAG8434046.1"/>
    <property type="molecule type" value="Genomic_DNA"/>
</dbReference>
<gene>
    <name evidence="4" type="ORF">GDO86_012421</name>
</gene>
<dbReference type="PANTHER" id="PTHR23080:SF141">
    <property type="entry name" value="TRANSPOSASE HELIX-TURN-HELIX DOMAIN-CONTAINING PROTEIN"/>
    <property type="match status" value="1"/>
</dbReference>
<reference evidence="4" key="1">
    <citation type="thesis" date="2020" institute="ProQuest LLC" country="789 East Eisenhower Parkway, Ann Arbor, MI, USA">
        <title>Comparative Genomics and Chromosome Evolution.</title>
        <authorList>
            <person name="Mudd A.B."/>
        </authorList>
    </citation>
    <scope>NUCLEOTIDE SEQUENCE</scope>
    <source>
        <strain evidence="4">Female2</strain>
        <tissue evidence="4">Blood</tissue>
    </source>
</reference>
<evidence type="ECO:0000313" key="4">
    <source>
        <dbReference type="EMBL" id="KAG8434046.1"/>
    </source>
</evidence>
<name>A0A8T2IV48_9PIPI</name>
<dbReference type="InterPro" id="IPR027805">
    <property type="entry name" value="Transposase_HTH_dom"/>
</dbReference>
<dbReference type="OrthoDB" id="7312725at2759"/>
<evidence type="ECO:0000313" key="5">
    <source>
        <dbReference type="Proteomes" id="UP000812440"/>
    </source>
</evidence>
<feature type="compositionally biased region" description="Basic residues" evidence="2">
    <location>
        <begin position="50"/>
        <end position="67"/>
    </location>
</feature>
<keyword evidence="1" id="KW-0175">Coiled coil</keyword>
<protein>
    <recommendedName>
        <fullName evidence="3">Transposase Helix-turn-helix domain-containing protein</fullName>
    </recommendedName>
</protein>
<feature type="region of interest" description="Disordered" evidence="2">
    <location>
        <begin position="1"/>
        <end position="30"/>
    </location>
</feature>
<dbReference type="AlphaFoldDB" id="A0A8T2IV48"/>
<proteinExistence type="predicted"/>
<evidence type="ECO:0000256" key="1">
    <source>
        <dbReference type="SAM" id="Coils"/>
    </source>
</evidence>
<evidence type="ECO:0000256" key="2">
    <source>
        <dbReference type="SAM" id="MobiDB-lite"/>
    </source>
</evidence>